<dbReference type="AlphaFoldDB" id="A0A1T5ESB8"/>
<organism evidence="2 3">
    <name type="scientific">Sphingobacterium nematocida</name>
    <dbReference type="NCBI Taxonomy" id="1513896"/>
    <lineage>
        <taxon>Bacteria</taxon>
        <taxon>Pseudomonadati</taxon>
        <taxon>Bacteroidota</taxon>
        <taxon>Sphingobacteriia</taxon>
        <taxon>Sphingobacteriales</taxon>
        <taxon>Sphingobacteriaceae</taxon>
        <taxon>Sphingobacterium</taxon>
    </lineage>
</organism>
<sequence>MKAYNLKFGFLGIVLTTLTISLAKGQDGPEKEKLDTIRKDKDLNITIGIKDQPNTSKYPRIFGGVTLTRIDWGFSRIMDDGKFTLSEENDFLAYKKASNFGFDVLQFGLRVSDNFKTYLSAGFEWNYLRLKENILLEENTQSLSYKVVDPNEVNYTKNVLTSTYLRMPISFEWRSDKNRHGDRMKVAFGAMTGVLLKGTQRLKSRENGKQKFRDNYNLATFQYGPFVRVGYDDFGIFAKYYVNDVFENSPAQKGLNNFTFGLTLGF</sequence>
<accession>A0A1T5ESB8</accession>
<evidence type="ECO:0000313" key="2">
    <source>
        <dbReference type="EMBL" id="SKB86699.1"/>
    </source>
</evidence>
<feature type="domain" description="Outer membrane protein beta-barrel" evidence="1">
    <location>
        <begin position="105"/>
        <end position="241"/>
    </location>
</feature>
<dbReference type="InterPro" id="IPR025665">
    <property type="entry name" value="Beta-barrel_OMP_2"/>
</dbReference>
<dbReference type="EMBL" id="FUZF01000012">
    <property type="protein sequence ID" value="SKB86699.1"/>
    <property type="molecule type" value="Genomic_DNA"/>
</dbReference>
<keyword evidence="3" id="KW-1185">Reference proteome</keyword>
<dbReference type="RefSeq" id="WP_139375317.1">
    <property type="nucleotide sequence ID" value="NZ_FUZF01000012.1"/>
</dbReference>
<name>A0A1T5ESB8_9SPHI</name>
<dbReference type="Pfam" id="PF13568">
    <property type="entry name" value="OMP_b-brl_2"/>
    <property type="match status" value="1"/>
</dbReference>
<protein>
    <recommendedName>
        <fullName evidence="1">Outer membrane protein beta-barrel domain-containing protein</fullName>
    </recommendedName>
</protein>
<reference evidence="3" key="1">
    <citation type="submission" date="2017-02" db="EMBL/GenBank/DDBJ databases">
        <authorList>
            <person name="Varghese N."/>
            <person name="Submissions S."/>
        </authorList>
    </citation>
    <scope>NUCLEOTIDE SEQUENCE [LARGE SCALE GENOMIC DNA]</scope>
    <source>
        <strain evidence="3">DSM 24091</strain>
    </source>
</reference>
<gene>
    <name evidence="2" type="ORF">SAMN05660841_02751</name>
</gene>
<evidence type="ECO:0000259" key="1">
    <source>
        <dbReference type="Pfam" id="PF13568"/>
    </source>
</evidence>
<evidence type="ECO:0000313" key="3">
    <source>
        <dbReference type="Proteomes" id="UP000190150"/>
    </source>
</evidence>
<proteinExistence type="predicted"/>
<dbReference type="OrthoDB" id="666719at2"/>
<dbReference type="Proteomes" id="UP000190150">
    <property type="component" value="Unassembled WGS sequence"/>
</dbReference>
<dbReference type="STRING" id="1513896.SAMN05660841_02751"/>